<keyword evidence="2" id="KW-0175">Coiled coil</keyword>
<dbReference type="EMBL" id="WACR01000009">
    <property type="protein sequence ID" value="KAB1063176.1"/>
    <property type="molecule type" value="Genomic_DNA"/>
</dbReference>
<evidence type="ECO:0000256" key="1">
    <source>
        <dbReference type="ARBA" id="ARBA00009477"/>
    </source>
</evidence>
<dbReference type="Pfam" id="PF25954">
    <property type="entry name" value="Beta-barrel_RND_2"/>
    <property type="match status" value="1"/>
</dbReference>
<organism evidence="6 7">
    <name type="scientific">Salibacter halophilus</name>
    <dbReference type="NCBI Taxonomy" id="1803916"/>
    <lineage>
        <taxon>Bacteria</taxon>
        <taxon>Pseudomonadati</taxon>
        <taxon>Bacteroidota</taxon>
        <taxon>Flavobacteriia</taxon>
        <taxon>Flavobacteriales</taxon>
        <taxon>Salibacteraceae</taxon>
        <taxon>Salibacter</taxon>
    </lineage>
</organism>
<dbReference type="Pfam" id="PF25967">
    <property type="entry name" value="RND-MFP_C"/>
    <property type="match status" value="1"/>
</dbReference>
<feature type="domain" description="CusB-like beta-barrel" evidence="4">
    <location>
        <begin position="226"/>
        <end position="297"/>
    </location>
</feature>
<dbReference type="Gene3D" id="2.40.420.20">
    <property type="match status" value="1"/>
</dbReference>
<dbReference type="AlphaFoldDB" id="A0A6N6M4V9"/>
<accession>A0A6N6M4V9</accession>
<evidence type="ECO:0000259" key="3">
    <source>
        <dbReference type="Pfam" id="PF25893"/>
    </source>
</evidence>
<dbReference type="GO" id="GO:0015562">
    <property type="term" value="F:efflux transmembrane transporter activity"/>
    <property type="evidence" value="ECO:0007669"/>
    <property type="project" value="TreeGrafter"/>
</dbReference>
<dbReference type="OrthoDB" id="9806939at2"/>
<sequence length="380" mass="42809">MRAYLAILSTALLLYSCGSDQTAKDPVLSELTTQKDSLTKEYDKIKTTLDSIQKEIVKLDSTKKLNRVAAVSAHRETFKHFIEVYGNVEAKENIQVYAETSGEILSILVNEGDDVIKGQLLLKIDAEVVRNNIKEVQSQLSLAEEIYKRQKRLWDKNIGSEVSYLEAKNRKENLESRLNTLNSQLDMANLKSPINGTIDKIFPKEGEMASPGMPLMRIINLGDMYIEADVSERYIGTVDKGTQVIAQFDALNLEIDTTIARTGQYINPNNRTFMARVNIQNPKDQLKPNLLARLMIKDFQQDSAVVIESNLVQQTAEGKDYVYTLKPHKDNTYKVKRKYITSGLSYGGKTHIKEGLKGDELVISKGARSVKEDQVVTLQQ</sequence>
<dbReference type="Proteomes" id="UP000435357">
    <property type="component" value="Unassembled WGS sequence"/>
</dbReference>
<evidence type="ECO:0000259" key="4">
    <source>
        <dbReference type="Pfam" id="PF25954"/>
    </source>
</evidence>
<keyword evidence="7" id="KW-1185">Reference proteome</keyword>
<dbReference type="RefSeq" id="WP_151169218.1">
    <property type="nucleotide sequence ID" value="NZ_WACR01000009.1"/>
</dbReference>
<dbReference type="InterPro" id="IPR058648">
    <property type="entry name" value="HH_CzcB-like"/>
</dbReference>
<dbReference type="Pfam" id="PF25893">
    <property type="entry name" value="HH_CzcB"/>
    <property type="match status" value="1"/>
</dbReference>
<evidence type="ECO:0000259" key="5">
    <source>
        <dbReference type="Pfam" id="PF25967"/>
    </source>
</evidence>
<comment type="similarity">
    <text evidence="1">Belongs to the membrane fusion protein (MFP) (TC 8.A.1) family.</text>
</comment>
<evidence type="ECO:0000256" key="2">
    <source>
        <dbReference type="SAM" id="Coils"/>
    </source>
</evidence>
<comment type="caution">
    <text evidence="6">The sequence shown here is derived from an EMBL/GenBank/DDBJ whole genome shotgun (WGS) entry which is preliminary data.</text>
</comment>
<feature type="coiled-coil region" evidence="2">
    <location>
        <begin position="126"/>
        <end position="191"/>
    </location>
</feature>
<dbReference type="InterPro" id="IPR006143">
    <property type="entry name" value="RND_pump_MFP"/>
</dbReference>
<evidence type="ECO:0000313" key="7">
    <source>
        <dbReference type="Proteomes" id="UP000435357"/>
    </source>
</evidence>
<dbReference type="Gene3D" id="2.40.30.170">
    <property type="match status" value="1"/>
</dbReference>
<gene>
    <name evidence="6" type="ORF">F3059_11065</name>
</gene>
<name>A0A6N6M4V9_9FLAO</name>
<dbReference type="PANTHER" id="PTHR30469:SF15">
    <property type="entry name" value="HLYD FAMILY OF SECRETION PROTEINS"/>
    <property type="match status" value="1"/>
</dbReference>
<reference evidence="6 7" key="1">
    <citation type="submission" date="2019-09" db="EMBL/GenBank/DDBJ databases">
        <title>Genomes of Cryomorphaceae.</title>
        <authorList>
            <person name="Bowman J.P."/>
        </authorList>
    </citation>
    <scope>NUCLEOTIDE SEQUENCE [LARGE SCALE GENOMIC DNA]</scope>
    <source>
        <strain evidence="6 7">KCTC 52047</strain>
    </source>
</reference>
<dbReference type="NCBIfam" id="TIGR01730">
    <property type="entry name" value="RND_mfp"/>
    <property type="match status" value="1"/>
</dbReference>
<dbReference type="InterPro" id="IPR058627">
    <property type="entry name" value="MdtA-like_C"/>
</dbReference>
<dbReference type="GO" id="GO:1990281">
    <property type="term" value="C:efflux pump complex"/>
    <property type="evidence" value="ECO:0007669"/>
    <property type="project" value="TreeGrafter"/>
</dbReference>
<proteinExistence type="inferred from homology"/>
<protein>
    <submittedName>
        <fullName evidence="6">Efflux RND transporter periplasmic adaptor subunit</fullName>
    </submittedName>
</protein>
<dbReference type="PROSITE" id="PS51257">
    <property type="entry name" value="PROKAR_LIPOPROTEIN"/>
    <property type="match status" value="1"/>
</dbReference>
<dbReference type="InterPro" id="IPR058792">
    <property type="entry name" value="Beta-barrel_RND_2"/>
</dbReference>
<feature type="domain" description="CzcB-like alpha-helical hairpin" evidence="3">
    <location>
        <begin position="134"/>
        <end position="185"/>
    </location>
</feature>
<evidence type="ECO:0000313" key="6">
    <source>
        <dbReference type="EMBL" id="KAB1063176.1"/>
    </source>
</evidence>
<dbReference type="Gene3D" id="2.40.50.100">
    <property type="match status" value="1"/>
</dbReference>
<dbReference type="Gene3D" id="1.10.287.470">
    <property type="entry name" value="Helix hairpin bin"/>
    <property type="match status" value="1"/>
</dbReference>
<dbReference type="SUPFAM" id="SSF111369">
    <property type="entry name" value="HlyD-like secretion proteins"/>
    <property type="match status" value="1"/>
</dbReference>
<dbReference type="PANTHER" id="PTHR30469">
    <property type="entry name" value="MULTIDRUG RESISTANCE PROTEIN MDTA"/>
    <property type="match status" value="1"/>
</dbReference>
<feature type="coiled-coil region" evidence="2">
    <location>
        <begin position="28"/>
        <end position="55"/>
    </location>
</feature>
<feature type="domain" description="Multidrug resistance protein MdtA-like C-terminal permuted SH3" evidence="5">
    <location>
        <begin position="304"/>
        <end position="366"/>
    </location>
</feature>